<dbReference type="InterPro" id="IPR007329">
    <property type="entry name" value="FMN-bd"/>
</dbReference>
<organism evidence="2 3">
    <name type="scientific">Salinimicrobium gaetbulicola</name>
    <dbReference type="NCBI Taxonomy" id="999702"/>
    <lineage>
        <taxon>Bacteria</taxon>
        <taxon>Pseudomonadati</taxon>
        <taxon>Bacteroidota</taxon>
        <taxon>Flavobacteriia</taxon>
        <taxon>Flavobacteriales</taxon>
        <taxon>Flavobacteriaceae</taxon>
        <taxon>Salinimicrobium</taxon>
    </lineage>
</organism>
<dbReference type="EMBL" id="JBHTJP010000035">
    <property type="protein sequence ID" value="MFD0977992.1"/>
    <property type="molecule type" value="Genomic_DNA"/>
</dbReference>
<gene>
    <name evidence="2" type="ORF">ACFQ1G_14435</name>
</gene>
<proteinExistence type="predicted"/>
<comment type="caution">
    <text evidence="2">The sequence shown here is derived from an EMBL/GenBank/DDBJ whole genome shotgun (WGS) entry which is preliminary data.</text>
</comment>
<evidence type="ECO:0000313" key="2">
    <source>
        <dbReference type="EMBL" id="MFD0977992.1"/>
    </source>
</evidence>
<dbReference type="Proteomes" id="UP001597100">
    <property type="component" value="Unassembled WGS sequence"/>
</dbReference>
<protein>
    <submittedName>
        <fullName evidence="2">FMN-binding protein</fullName>
    </submittedName>
</protein>
<evidence type="ECO:0000313" key="3">
    <source>
        <dbReference type="Proteomes" id="UP001597100"/>
    </source>
</evidence>
<feature type="domain" description="FMN-binding" evidence="1">
    <location>
        <begin position="77"/>
        <end position="164"/>
    </location>
</feature>
<accession>A0ABW3IIQ3</accession>
<keyword evidence="3" id="KW-1185">Reference proteome</keyword>
<dbReference type="Pfam" id="PF04205">
    <property type="entry name" value="FMN_bind"/>
    <property type="match status" value="1"/>
</dbReference>
<sequence>MKRKYFTGILFVLPLLMSFTFLKGLDKKVDREIKDEFEVADYSHEGVVVPQELQGKLPSNVTVQNFIKLQHSGNLLGYAYIDKAPSKTAEFDYLVIFDKDLKIARTKVLVYREEYGGEIGSRRWLRQFTGKSKASELNHIAAISGATISVRSMKNAVKDILASVEILQKHNVL</sequence>
<dbReference type="RefSeq" id="WP_380740737.1">
    <property type="nucleotide sequence ID" value="NZ_JBHTJP010000035.1"/>
</dbReference>
<reference evidence="3" key="1">
    <citation type="journal article" date="2019" name="Int. J. Syst. Evol. Microbiol.">
        <title>The Global Catalogue of Microorganisms (GCM) 10K type strain sequencing project: providing services to taxonomists for standard genome sequencing and annotation.</title>
        <authorList>
            <consortium name="The Broad Institute Genomics Platform"/>
            <consortium name="The Broad Institute Genome Sequencing Center for Infectious Disease"/>
            <person name="Wu L."/>
            <person name="Ma J."/>
        </authorList>
    </citation>
    <scope>NUCLEOTIDE SEQUENCE [LARGE SCALE GENOMIC DNA]</scope>
    <source>
        <strain evidence="3">CCUG 60898</strain>
    </source>
</reference>
<name>A0ABW3IIQ3_9FLAO</name>
<dbReference type="SMART" id="SM00900">
    <property type="entry name" value="FMN_bind"/>
    <property type="match status" value="1"/>
</dbReference>
<evidence type="ECO:0000259" key="1">
    <source>
        <dbReference type="SMART" id="SM00900"/>
    </source>
</evidence>